<proteinExistence type="predicted"/>
<dbReference type="SMART" id="SM00729">
    <property type="entry name" value="Elp3"/>
    <property type="match status" value="1"/>
</dbReference>
<dbReference type="Gene3D" id="3.20.20.70">
    <property type="entry name" value="Aldolase class I"/>
    <property type="match status" value="1"/>
</dbReference>
<keyword evidence="6" id="KW-0411">Iron-sulfur</keyword>
<dbReference type="GO" id="GO:0051539">
    <property type="term" value="F:4 iron, 4 sulfur cluster binding"/>
    <property type="evidence" value="ECO:0007669"/>
    <property type="project" value="UniProtKB-KW"/>
</dbReference>
<dbReference type="Proteomes" id="UP000621436">
    <property type="component" value="Unassembled WGS sequence"/>
</dbReference>
<protein>
    <recommendedName>
        <fullName evidence="11">Mycofactocin maturase MftC</fullName>
        <ecNumber evidence="9">1.3.98.7</ecNumber>
        <ecNumber evidence="10">4.1.99.26</ecNumber>
    </recommendedName>
    <alternativeName>
        <fullName evidence="13">[Mycofactocin precursor peptide]-pyrrolidinone derivative synthase</fullName>
    </alternativeName>
    <alternativeName>
        <fullName evidence="12">[Mycofactocin precursor peptide]-tyrosine decarboxylase</fullName>
    </alternativeName>
</protein>
<evidence type="ECO:0000256" key="9">
    <source>
        <dbReference type="ARBA" id="ARBA00066739"/>
    </source>
</evidence>
<dbReference type="PROSITE" id="PS51918">
    <property type="entry name" value="RADICAL_SAM"/>
    <property type="match status" value="1"/>
</dbReference>
<dbReference type="Pfam" id="PF04055">
    <property type="entry name" value="Radical_SAM"/>
    <property type="match status" value="1"/>
</dbReference>
<sequence length="398" mass="44697">MISLSKLLADVDSYGDSLRYSRHSKKASSGTRTDRGPVMVWNSTKACNLTCRHCYASACAEPAADELTTEEGFELIDQLEELNVPVLLLSGGEPLMRPDVFDLIGYAREKGIRVTLSTNGTLIDQEVARKIKDLGVSYVGISLDGLEETNDRFRGQEGAFKSALTGIRNCLEIDQKVGLRFTITRANYQDIPGIFELLEQENIPRVCFYHLVASGRGERLGSTPIPLEEKRAIIDDLIERTDEFLSKGGDQEILTVANHTDAIYLYYKFLYEDDPRAEQVLKYIGLNQGNRSGQAIGCVDWLGNVHPDQFSFGHTLGNIREDRLVDIWRDKPAELLVKLRDRGEYITGRCSECSWFENCSGNFRARAEAVLDDYWASDPGCYLTDEEIYSRGDDINAD</sequence>
<evidence type="ECO:0000259" key="14">
    <source>
        <dbReference type="PROSITE" id="PS51918"/>
    </source>
</evidence>
<dbReference type="GO" id="GO:0046872">
    <property type="term" value="F:metal ion binding"/>
    <property type="evidence" value="ECO:0007669"/>
    <property type="project" value="UniProtKB-KW"/>
</dbReference>
<dbReference type="InterPro" id="IPR013785">
    <property type="entry name" value="Aldolase_TIM"/>
</dbReference>
<dbReference type="EMBL" id="JADPIE010000007">
    <property type="protein sequence ID" value="MBF8437788.1"/>
    <property type="molecule type" value="Genomic_DNA"/>
</dbReference>
<keyword evidence="4" id="KW-0479">Metal-binding</keyword>
<dbReference type="CDD" id="cd21123">
    <property type="entry name" value="SPASM_MftC-like"/>
    <property type="match status" value="1"/>
</dbReference>
<name>A0A931F9P0_9FIRM</name>
<evidence type="ECO:0000256" key="11">
    <source>
        <dbReference type="ARBA" id="ARBA00074337"/>
    </source>
</evidence>
<keyword evidence="2" id="KW-0004">4Fe-4S</keyword>
<evidence type="ECO:0000256" key="4">
    <source>
        <dbReference type="ARBA" id="ARBA00022723"/>
    </source>
</evidence>
<dbReference type="RefSeq" id="WP_270454807.1">
    <property type="nucleotide sequence ID" value="NZ_JADPIE010000007.1"/>
</dbReference>
<dbReference type="SFLD" id="SFLDS00029">
    <property type="entry name" value="Radical_SAM"/>
    <property type="match status" value="1"/>
</dbReference>
<gene>
    <name evidence="15" type="ORF">I0Q91_11890</name>
</gene>
<dbReference type="InterPro" id="IPR006638">
    <property type="entry name" value="Elp3/MiaA/NifB-like_rSAM"/>
</dbReference>
<dbReference type="GO" id="GO:0003824">
    <property type="term" value="F:catalytic activity"/>
    <property type="evidence" value="ECO:0007669"/>
    <property type="project" value="InterPro"/>
</dbReference>
<evidence type="ECO:0000256" key="10">
    <source>
        <dbReference type="ARBA" id="ARBA00066804"/>
    </source>
</evidence>
<evidence type="ECO:0000256" key="3">
    <source>
        <dbReference type="ARBA" id="ARBA00022691"/>
    </source>
</evidence>
<evidence type="ECO:0000313" key="16">
    <source>
        <dbReference type="Proteomes" id="UP000621436"/>
    </source>
</evidence>
<dbReference type="InterPro" id="IPR023885">
    <property type="entry name" value="4Fe4S-binding_SPASM_dom"/>
</dbReference>
<keyword evidence="5" id="KW-0408">Iron</keyword>
<dbReference type="PIRSF" id="PIRSF037420">
    <property type="entry name" value="PQQ_syn_pqqE"/>
    <property type="match status" value="1"/>
</dbReference>
<evidence type="ECO:0000256" key="8">
    <source>
        <dbReference type="ARBA" id="ARBA00051925"/>
    </source>
</evidence>
<dbReference type="PANTHER" id="PTHR11228:SF7">
    <property type="entry name" value="PQQA PEPTIDE CYCLASE"/>
    <property type="match status" value="1"/>
</dbReference>
<evidence type="ECO:0000256" key="2">
    <source>
        <dbReference type="ARBA" id="ARBA00022485"/>
    </source>
</evidence>
<dbReference type="InterPro" id="IPR017200">
    <property type="entry name" value="PqqE-like"/>
</dbReference>
<dbReference type="FunFam" id="3.20.20.70:FF:000188">
    <property type="entry name" value="Mycofactocin radical SAM maturase MftC"/>
    <property type="match status" value="1"/>
</dbReference>
<dbReference type="SUPFAM" id="SSF102114">
    <property type="entry name" value="Radical SAM enzymes"/>
    <property type="match status" value="1"/>
</dbReference>
<dbReference type="CDD" id="cd01335">
    <property type="entry name" value="Radical_SAM"/>
    <property type="match status" value="1"/>
</dbReference>
<dbReference type="GO" id="GO:0006783">
    <property type="term" value="P:heme biosynthetic process"/>
    <property type="evidence" value="ECO:0007669"/>
    <property type="project" value="TreeGrafter"/>
</dbReference>
<dbReference type="EC" id="4.1.99.26" evidence="10"/>
<dbReference type="AlphaFoldDB" id="A0A931F9P0"/>
<evidence type="ECO:0000256" key="1">
    <source>
        <dbReference type="ARBA" id="ARBA00001966"/>
    </source>
</evidence>
<accession>A0A931F9P0</accession>
<evidence type="ECO:0000256" key="5">
    <source>
        <dbReference type="ARBA" id="ARBA00023004"/>
    </source>
</evidence>
<evidence type="ECO:0000256" key="7">
    <source>
        <dbReference type="ARBA" id="ARBA00051525"/>
    </source>
</evidence>
<evidence type="ECO:0000256" key="6">
    <source>
        <dbReference type="ARBA" id="ARBA00023014"/>
    </source>
</evidence>
<dbReference type="SFLD" id="SFLDG01386">
    <property type="entry name" value="main_SPASM_domain-containing"/>
    <property type="match status" value="1"/>
</dbReference>
<dbReference type="PANTHER" id="PTHR11228">
    <property type="entry name" value="RADICAL SAM DOMAIN PROTEIN"/>
    <property type="match status" value="1"/>
</dbReference>
<evidence type="ECO:0000313" key="15">
    <source>
        <dbReference type="EMBL" id="MBF8437788.1"/>
    </source>
</evidence>
<dbReference type="EC" id="1.3.98.7" evidence="9"/>
<dbReference type="InterPro" id="IPR007197">
    <property type="entry name" value="rSAM"/>
</dbReference>
<dbReference type="InterPro" id="IPR058240">
    <property type="entry name" value="rSAM_sf"/>
</dbReference>
<dbReference type="SFLD" id="SFLDG01067">
    <property type="entry name" value="SPASM/twitch_domain_containing"/>
    <property type="match status" value="1"/>
</dbReference>
<keyword evidence="3" id="KW-0949">S-adenosyl-L-methionine</keyword>
<keyword evidence="16" id="KW-1185">Reference proteome</keyword>
<organism evidence="15 16">
    <name type="scientific">Halonatronomonas betaini</name>
    <dbReference type="NCBI Taxonomy" id="2778430"/>
    <lineage>
        <taxon>Bacteria</taxon>
        <taxon>Bacillati</taxon>
        <taxon>Bacillota</taxon>
        <taxon>Clostridia</taxon>
        <taxon>Halanaerobiales</taxon>
        <taxon>Halarsenatibacteraceae</taxon>
        <taxon>Halonatronomonas</taxon>
    </lineage>
</organism>
<evidence type="ECO:0000256" key="13">
    <source>
        <dbReference type="ARBA" id="ARBA00079192"/>
    </source>
</evidence>
<comment type="catalytic activity">
    <reaction evidence="7">
        <text>[mycofactocin precursor peptide]-C-terminal glycyl-L-valyl-L-tyrosine + S-adenosyl-L-methionine = [mycofactocin precursor peptide]-C-terminal glycyl-N-{[2-(4-hydroxyphenyl)ethenyl]-3-methylbutanamide} + 5'-deoxyadenosine + L-methionine + CO2</text>
        <dbReference type="Rhea" id="RHEA:65492"/>
        <dbReference type="Rhea" id="RHEA-COMP:16815"/>
        <dbReference type="Rhea" id="RHEA-COMP:16816"/>
        <dbReference type="ChEBI" id="CHEBI:16526"/>
        <dbReference type="ChEBI" id="CHEBI:17319"/>
        <dbReference type="ChEBI" id="CHEBI:57844"/>
        <dbReference type="ChEBI" id="CHEBI:59789"/>
        <dbReference type="ChEBI" id="CHEBI:156515"/>
        <dbReference type="ChEBI" id="CHEBI:156517"/>
        <dbReference type="EC" id="1.3.98.7"/>
    </reaction>
</comment>
<reference evidence="15" key="1">
    <citation type="submission" date="2020-11" db="EMBL/GenBank/DDBJ databases">
        <title>Halonatronomonas betainensis gen. nov., sp. nov. a novel haloalkaliphilic representative of the family Halanaerobiacae capable of betaine degradation.</title>
        <authorList>
            <person name="Boltyanskaya Y."/>
            <person name="Kevbrin V."/>
            <person name="Detkova E."/>
            <person name="Grouzdev D.S."/>
            <person name="Koziaeva V."/>
            <person name="Zhilina T."/>
        </authorList>
    </citation>
    <scope>NUCLEOTIDE SEQUENCE</scope>
    <source>
        <strain evidence="15">Z-7014</strain>
    </source>
</reference>
<evidence type="ECO:0000256" key="12">
    <source>
        <dbReference type="ARBA" id="ARBA00077306"/>
    </source>
</evidence>
<dbReference type="Pfam" id="PF13186">
    <property type="entry name" value="SPASM"/>
    <property type="match status" value="1"/>
</dbReference>
<feature type="domain" description="Radical SAM core" evidence="14">
    <location>
        <begin position="33"/>
        <end position="250"/>
    </location>
</feature>
<comment type="cofactor">
    <cofactor evidence="1">
        <name>[4Fe-4S] cluster</name>
        <dbReference type="ChEBI" id="CHEBI:49883"/>
    </cofactor>
</comment>
<comment type="caution">
    <text evidence="15">The sequence shown here is derived from an EMBL/GenBank/DDBJ whole genome shotgun (WGS) entry which is preliminary data.</text>
</comment>
<comment type="catalytic activity">
    <reaction evidence="8">
        <text>[mycofactocin precursor peptide]-C-terminal glycyl-N-{[2-(4-hydroxyphenyl)ethenyl]-3-methylbutanamide} + AH2 + S-adenosyl-L-methionine = [mycofactocin precursor peptide]-C-terminal glycyl-N-{5-[(4-hydroxyphenyl)methyl]-4,4-dimethyl-2-oxopyrrolidin-3-yl}acetamide + 5'-deoxyadenosine + L-methionine + A + H(+)</text>
        <dbReference type="Rhea" id="RHEA:65500"/>
        <dbReference type="Rhea" id="RHEA-COMP:16816"/>
        <dbReference type="Rhea" id="RHEA-COMP:16818"/>
        <dbReference type="ChEBI" id="CHEBI:13193"/>
        <dbReference type="ChEBI" id="CHEBI:15378"/>
        <dbReference type="ChEBI" id="CHEBI:17319"/>
        <dbReference type="ChEBI" id="CHEBI:17499"/>
        <dbReference type="ChEBI" id="CHEBI:57844"/>
        <dbReference type="ChEBI" id="CHEBI:59789"/>
        <dbReference type="ChEBI" id="CHEBI:156517"/>
        <dbReference type="ChEBI" id="CHEBI:156518"/>
        <dbReference type="EC" id="4.1.99.26"/>
    </reaction>
</comment>
<dbReference type="InterPro" id="IPR050377">
    <property type="entry name" value="Radical_SAM_PqqE_MftC-like"/>
</dbReference>